<dbReference type="InterPro" id="IPR029062">
    <property type="entry name" value="Class_I_gatase-like"/>
</dbReference>
<dbReference type="Proteomes" id="UP001490330">
    <property type="component" value="Unassembled WGS sequence"/>
</dbReference>
<proteinExistence type="predicted"/>
<dbReference type="Gene3D" id="3.40.50.880">
    <property type="match status" value="1"/>
</dbReference>
<organism evidence="7 8">
    <name type="scientific">Streptomyces flaveolus</name>
    <dbReference type="NCBI Taxonomy" id="67297"/>
    <lineage>
        <taxon>Bacteria</taxon>
        <taxon>Bacillati</taxon>
        <taxon>Actinomycetota</taxon>
        <taxon>Actinomycetes</taxon>
        <taxon>Kitasatosporales</taxon>
        <taxon>Streptomycetaceae</taxon>
        <taxon>Streptomyces</taxon>
    </lineage>
</organism>
<dbReference type="PROSITE" id="PS51273">
    <property type="entry name" value="GATASE_TYPE_1"/>
    <property type="match status" value="1"/>
</dbReference>
<reference evidence="7 8" key="1">
    <citation type="submission" date="2024-06" db="EMBL/GenBank/DDBJ databases">
        <title>The Natural Products Discovery Center: Release of the First 8490 Sequenced Strains for Exploring Actinobacteria Biosynthetic Diversity.</title>
        <authorList>
            <person name="Kalkreuter E."/>
            <person name="Kautsar S.A."/>
            <person name="Yang D."/>
            <person name="Bader C.D."/>
            <person name="Teijaro C.N."/>
            <person name="Fluegel L."/>
            <person name="Davis C.M."/>
            <person name="Simpson J.R."/>
            <person name="Lauterbach L."/>
            <person name="Steele A.D."/>
            <person name="Gui C."/>
            <person name="Meng S."/>
            <person name="Li G."/>
            <person name="Viehrig K."/>
            <person name="Ye F."/>
            <person name="Su P."/>
            <person name="Kiefer A.F."/>
            <person name="Nichols A."/>
            <person name="Cepeda A.J."/>
            <person name="Yan W."/>
            <person name="Fan B."/>
            <person name="Jiang Y."/>
            <person name="Adhikari A."/>
            <person name="Zheng C.-J."/>
            <person name="Schuster L."/>
            <person name="Cowan T.M."/>
            <person name="Smanski M.J."/>
            <person name="Chevrette M.G."/>
            <person name="De Carvalho L.P.S."/>
            <person name="Shen B."/>
        </authorList>
    </citation>
    <scope>NUCLEOTIDE SEQUENCE [LARGE SCALE GENOMIC DNA]</scope>
    <source>
        <strain evidence="7 8">NPDC000632</strain>
    </source>
</reference>
<keyword evidence="2" id="KW-0315">Glutamine amidotransferase</keyword>
<feature type="domain" description="Glutamine amidotransferase" evidence="5">
    <location>
        <begin position="458"/>
        <end position="636"/>
    </location>
</feature>
<dbReference type="InterPro" id="IPR006221">
    <property type="entry name" value="TrpG/PapA_dom"/>
</dbReference>
<keyword evidence="3" id="KW-0456">Lyase</keyword>
<name>A0ABV1VKY9_9ACTN</name>
<evidence type="ECO:0000313" key="7">
    <source>
        <dbReference type="EMBL" id="MER6907129.1"/>
    </source>
</evidence>
<evidence type="ECO:0000256" key="3">
    <source>
        <dbReference type="ARBA" id="ARBA00023239"/>
    </source>
</evidence>
<dbReference type="InterPro" id="IPR015890">
    <property type="entry name" value="Chorismate_C"/>
</dbReference>
<dbReference type="EMBL" id="JBEPCV010000028">
    <property type="protein sequence ID" value="MER6907129.1"/>
    <property type="molecule type" value="Genomic_DNA"/>
</dbReference>
<dbReference type="PANTHER" id="PTHR11236:SF49">
    <property type="entry name" value="ANTHRANILATE SYNTHASE COMPONENT 1"/>
    <property type="match status" value="1"/>
</dbReference>
<dbReference type="InterPro" id="IPR017926">
    <property type="entry name" value="GATASE"/>
</dbReference>
<dbReference type="PRINTS" id="PR00097">
    <property type="entry name" value="ANTSNTHASEII"/>
</dbReference>
<evidence type="ECO:0000259" key="6">
    <source>
        <dbReference type="Pfam" id="PF00425"/>
    </source>
</evidence>
<dbReference type="Pfam" id="PF00425">
    <property type="entry name" value="Chorismate_bind"/>
    <property type="match status" value="1"/>
</dbReference>
<accession>A0ABV1VKY9</accession>
<evidence type="ECO:0000256" key="1">
    <source>
        <dbReference type="ARBA" id="ARBA00012266"/>
    </source>
</evidence>
<protein>
    <recommendedName>
        <fullName evidence="1">anthranilate synthase</fullName>
        <ecNumber evidence="1">4.1.3.27</ecNumber>
    </recommendedName>
</protein>
<dbReference type="Pfam" id="PF00117">
    <property type="entry name" value="GATase"/>
    <property type="match status" value="1"/>
</dbReference>
<dbReference type="InterPro" id="IPR005801">
    <property type="entry name" value="ADC_synthase"/>
</dbReference>
<evidence type="ECO:0000256" key="2">
    <source>
        <dbReference type="ARBA" id="ARBA00022962"/>
    </source>
</evidence>
<dbReference type="PANTHER" id="PTHR11236">
    <property type="entry name" value="AMINOBENZOATE/ANTHRANILATE SYNTHASE"/>
    <property type="match status" value="1"/>
</dbReference>
<dbReference type="CDD" id="cd01743">
    <property type="entry name" value="GATase1_Anthranilate_Synthase"/>
    <property type="match status" value="1"/>
</dbReference>
<dbReference type="SUPFAM" id="SSF52317">
    <property type="entry name" value="Class I glutamine amidotransferase-like"/>
    <property type="match status" value="1"/>
</dbReference>
<feature type="domain" description="Chorismate-utilising enzyme C-terminal" evidence="6">
    <location>
        <begin position="129"/>
        <end position="387"/>
    </location>
</feature>
<comment type="catalytic activity">
    <reaction evidence="4">
        <text>chorismate + L-glutamine = anthranilate + pyruvate + L-glutamate + H(+)</text>
        <dbReference type="Rhea" id="RHEA:21732"/>
        <dbReference type="ChEBI" id="CHEBI:15361"/>
        <dbReference type="ChEBI" id="CHEBI:15378"/>
        <dbReference type="ChEBI" id="CHEBI:16567"/>
        <dbReference type="ChEBI" id="CHEBI:29748"/>
        <dbReference type="ChEBI" id="CHEBI:29985"/>
        <dbReference type="ChEBI" id="CHEBI:58359"/>
        <dbReference type="EC" id="4.1.3.27"/>
    </reaction>
</comment>
<gene>
    <name evidence="7" type="ORF">ABT322_26010</name>
</gene>
<keyword evidence="8" id="KW-1185">Reference proteome</keyword>
<dbReference type="InterPro" id="IPR019999">
    <property type="entry name" value="Anth_synth_I-like"/>
</dbReference>
<comment type="caution">
    <text evidence="7">The sequence shown here is derived from an EMBL/GenBank/DDBJ whole genome shotgun (WGS) entry which is preliminary data.</text>
</comment>
<dbReference type="PRINTS" id="PR00099">
    <property type="entry name" value="CPSGATASE"/>
</dbReference>
<dbReference type="SUPFAM" id="SSF56322">
    <property type="entry name" value="ADC synthase"/>
    <property type="match status" value="1"/>
</dbReference>
<dbReference type="EC" id="4.1.3.27" evidence="1"/>
<dbReference type="PRINTS" id="PR00096">
    <property type="entry name" value="GATASE"/>
</dbReference>
<sequence>MFGTDSSAAGPPDALAALGRDGRAFALLYRPGPAENAHVEILTGEVCEVSGLPELPLPEGPADGARHDLLVAVPYRQITERGFACRDDHAPLLALRVREQARISREQALTGLPDLDVKVSDAGFDIGDEEYAAVVERVLRDEIGQGAGSNFVIRRSFVARLDDYSVRTALAVFRRLLTGELGSYWTFLFHTGAGTFVGASPERHVSMAGGTVSMNPISGTYRHPPAGPDISGTLEFLDDRKEADELYMVVDEELKMMARMCTFGGRVHGPFLKEMARLTHSEYVLTGHSELDVRDVLRETLLAPTVTGSPLENAFRVIARHETAGRGYYGGVLALIGRDAAGSRTLDSTIMIRTAEIDDTGRLRLGVGATLVRDSAPASEVAETRAKAAGVLHALGLAPDGAGTGSAASPRTAARPSLADDPRVRRALRSRNATLSRFWLDGTRHSPPDPELTGRQVLIVDNEDTFTGMLGHQLRALGLRTTLTRFDRPLPAEEFDLVVVGPGPGDPRDASDPRIGSLRVLTRELLAGSVPFLSICLGHQVLAGELGLDIVRRPVPNQGVQKRVNLFGRDELVGFYNTYAARAAHDSVAGVGRRQPVEVSRQPETGEVHALRGAGFRSVQFHLESVLTQHGPQILGELLTSLLAEAADTGSPAPAGVRVGAHGS</sequence>
<dbReference type="Gene3D" id="3.60.120.10">
    <property type="entry name" value="Anthranilate synthase"/>
    <property type="match status" value="1"/>
</dbReference>
<evidence type="ECO:0000313" key="8">
    <source>
        <dbReference type="Proteomes" id="UP001490330"/>
    </source>
</evidence>
<evidence type="ECO:0000256" key="4">
    <source>
        <dbReference type="ARBA" id="ARBA00047683"/>
    </source>
</evidence>
<dbReference type="RefSeq" id="WP_350723079.1">
    <property type="nucleotide sequence ID" value="NZ_JBEPCO010000041.1"/>
</dbReference>
<evidence type="ECO:0000259" key="5">
    <source>
        <dbReference type="Pfam" id="PF00117"/>
    </source>
</evidence>